<keyword evidence="6" id="KW-0675">Receptor</keyword>
<dbReference type="PANTHER" id="PTHR24243:SF230">
    <property type="entry name" value="G-PROTEIN COUPLED RECEPTORS FAMILY 1 PROFILE DOMAIN-CONTAINING PROTEIN"/>
    <property type="match status" value="1"/>
</dbReference>
<keyword evidence="5 8" id="KW-0472">Membrane</keyword>
<dbReference type="AlphaFoldDB" id="A0AAN9BM07"/>
<dbReference type="SUPFAM" id="SSF81321">
    <property type="entry name" value="Family A G protein-coupled receptor-like"/>
    <property type="match status" value="1"/>
</dbReference>
<feature type="transmembrane region" description="Helical" evidence="8">
    <location>
        <begin position="124"/>
        <end position="142"/>
    </location>
</feature>
<evidence type="ECO:0000256" key="6">
    <source>
        <dbReference type="ARBA" id="ARBA00023170"/>
    </source>
</evidence>
<comment type="caution">
    <text evidence="10">The sequence shown here is derived from an EMBL/GenBank/DDBJ whole genome shotgun (WGS) entry which is preliminary data.</text>
</comment>
<protein>
    <recommendedName>
        <fullName evidence="9">G-protein coupled receptors family 1 profile domain-containing protein</fullName>
    </recommendedName>
</protein>
<gene>
    <name evidence="10" type="ORF">V1264_015484</name>
</gene>
<dbReference type="InterPro" id="IPR017452">
    <property type="entry name" value="GPCR_Rhodpsn_7TM"/>
</dbReference>
<evidence type="ECO:0000259" key="9">
    <source>
        <dbReference type="PROSITE" id="PS50262"/>
    </source>
</evidence>
<accession>A0AAN9BM07</accession>
<evidence type="ECO:0000256" key="1">
    <source>
        <dbReference type="ARBA" id="ARBA00004141"/>
    </source>
</evidence>
<proteinExistence type="predicted"/>
<dbReference type="PRINTS" id="PR00237">
    <property type="entry name" value="GPCRRHODOPSN"/>
</dbReference>
<dbReference type="GO" id="GO:0005886">
    <property type="term" value="C:plasma membrane"/>
    <property type="evidence" value="ECO:0007669"/>
    <property type="project" value="TreeGrafter"/>
</dbReference>
<organism evidence="10 11">
    <name type="scientific">Littorina saxatilis</name>
    <dbReference type="NCBI Taxonomy" id="31220"/>
    <lineage>
        <taxon>Eukaryota</taxon>
        <taxon>Metazoa</taxon>
        <taxon>Spiralia</taxon>
        <taxon>Lophotrochozoa</taxon>
        <taxon>Mollusca</taxon>
        <taxon>Gastropoda</taxon>
        <taxon>Caenogastropoda</taxon>
        <taxon>Littorinimorpha</taxon>
        <taxon>Littorinoidea</taxon>
        <taxon>Littorinidae</taxon>
        <taxon>Littorina</taxon>
    </lineage>
</organism>
<feature type="transmembrane region" description="Helical" evidence="8">
    <location>
        <begin position="213"/>
        <end position="232"/>
    </location>
</feature>
<reference evidence="10 11" key="1">
    <citation type="submission" date="2024-02" db="EMBL/GenBank/DDBJ databases">
        <title>Chromosome-scale genome assembly of the rough periwinkle Littorina saxatilis.</title>
        <authorList>
            <person name="De Jode A."/>
            <person name="Faria R."/>
            <person name="Formenti G."/>
            <person name="Sims Y."/>
            <person name="Smith T.P."/>
            <person name="Tracey A."/>
            <person name="Wood J.M.D."/>
            <person name="Zagrodzka Z.B."/>
            <person name="Johannesson K."/>
            <person name="Butlin R.K."/>
            <person name="Leder E.H."/>
        </authorList>
    </citation>
    <scope>NUCLEOTIDE SEQUENCE [LARGE SCALE GENOMIC DNA]</scope>
    <source>
        <strain evidence="10">Snail1</strain>
        <tissue evidence="10">Muscle</tissue>
    </source>
</reference>
<feature type="transmembrane region" description="Helical" evidence="8">
    <location>
        <begin position="307"/>
        <end position="326"/>
    </location>
</feature>
<dbReference type="EMBL" id="JBAMIC010000004">
    <property type="protein sequence ID" value="KAK7107586.1"/>
    <property type="molecule type" value="Genomic_DNA"/>
</dbReference>
<comment type="subcellular location">
    <subcellularLocation>
        <location evidence="1">Membrane</location>
        <topology evidence="1">Multi-pass membrane protein</topology>
    </subcellularLocation>
</comment>
<feature type="transmembrane region" description="Helical" evidence="8">
    <location>
        <begin position="83"/>
        <end position="104"/>
    </location>
</feature>
<keyword evidence="4" id="KW-0297">G-protein coupled receptor</keyword>
<feature type="transmembrane region" description="Helical" evidence="8">
    <location>
        <begin position="54"/>
        <end position="71"/>
    </location>
</feature>
<keyword evidence="2 8" id="KW-0812">Transmembrane</keyword>
<feature type="domain" description="G-protein coupled receptors family 1 profile" evidence="9">
    <location>
        <begin position="63"/>
        <end position="323"/>
    </location>
</feature>
<dbReference type="PROSITE" id="PS50262">
    <property type="entry name" value="G_PROTEIN_RECEP_F1_2"/>
    <property type="match status" value="1"/>
</dbReference>
<sequence length="383" mass="42632">MSNSTSTPTSMDHSLNNLTTQIPLNASRRTMGFRPPMMDPFFGNMQKVKYYGDPLLFVIGILGNIMIYLIFTRSRFRKVPGVPYLSGIAVADSGYLFTIFLNSLTYGHKLPIMSQMGVCQFGTFFNYACLFLSMWYSVAAVVEKFISVYWPLKKVSMCTVFRAKVVLVSMAVLTVVAYSYVIYFNGPAPRTGICHTWEEFMVPVETLDKLDCIVVSVCPLLVIIVLVVLIVVRGCEYYRISSASDYGPRAGPMRNKASSPQTTLRATEIVYSLVGLVIITQCPNSVLRVAGFFTDNRDFMFLKSSEIARSISLLNFALKFLLYLVVSKNFRKHTLSLLCGGKDRVSGLCDCETSSEVDPQRISLRGCGQGQPIANACLIQSDV</sequence>
<keyword evidence="11" id="KW-1185">Reference proteome</keyword>
<keyword evidence="7" id="KW-0807">Transducer</keyword>
<dbReference type="Gene3D" id="1.20.1070.10">
    <property type="entry name" value="Rhodopsin 7-helix transmembrane proteins"/>
    <property type="match status" value="1"/>
</dbReference>
<evidence type="ECO:0000256" key="5">
    <source>
        <dbReference type="ARBA" id="ARBA00023136"/>
    </source>
</evidence>
<keyword evidence="3 8" id="KW-1133">Transmembrane helix</keyword>
<evidence type="ECO:0000256" key="4">
    <source>
        <dbReference type="ARBA" id="ARBA00023040"/>
    </source>
</evidence>
<evidence type="ECO:0000256" key="8">
    <source>
        <dbReference type="SAM" id="Phobius"/>
    </source>
</evidence>
<evidence type="ECO:0000256" key="3">
    <source>
        <dbReference type="ARBA" id="ARBA00022989"/>
    </source>
</evidence>
<dbReference type="Proteomes" id="UP001374579">
    <property type="component" value="Unassembled WGS sequence"/>
</dbReference>
<dbReference type="GO" id="GO:0004930">
    <property type="term" value="F:G protein-coupled receptor activity"/>
    <property type="evidence" value="ECO:0007669"/>
    <property type="project" value="UniProtKB-KW"/>
</dbReference>
<dbReference type="PANTHER" id="PTHR24243">
    <property type="entry name" value="G-PROTEIN COUPLED RECEPTOR"/>
    <property type="match status" value="1"/>
</dbReference>
<evidence type="ECO:0000256" key="7">
    <source>
        <dbReference type="ARBA" id="ARBA00023224"/>
    </source>
</evidence>
<name>A0AAN9BM07_9CAEN</name>
<evidence type="ECO:0000313" key="10">
    <source>
        <dbReference type="EMBL" id="KAK7107586.1"/>
    </source>
</evidence>
<dbReference type="Pfam" id="PF00001">
    <property type="entry name" value="7tm_1"/>
    <property type="match status" value="1"/>
</dbReference>
<feature type="transmembrane region" description="Helical" evidence="8">
    <location>
        <begin position="269"/>
        <end position="287"/>
    </location>
</feature>
<evidence type="ECO:0000313" key="11">
    <source>
        <dbReference type="Proteomes" id="UP001374579"/>
    </source>
</evidence>
<feature type="transmembrane region" description="Helical" evidence="8">
    <location>
        <begin position="163"/>
        <end position="183"/>
    </location>
</feature>
<dbReference type="InterPro" id="IPR000276">
    <property type="entry name" value="GPCR_Rhodpsn"/>
</dbReference>
<evidence type="ECO:0000256" key="2">
    <source>
        <dbReference type="ARBA" id="ARBA00022692"/>
    </source>
</evidence>